<protein>
    <recommendedName>
        <fullName evidence="4">NAD(P)-binding domain-containing protein</fullName>
    </recommendedName>
</protein>
<feature type="domain" description="NAD(P)-binding" evidence="4">
    <location>
        <begin position="25"/>
        <end position="154"/>
    </location>
</feature>
<evidence type="ECO:0000313" key="5">
    <source>
        <dbReference type="EMBL" id="KIW41659.1"/>
    </source>
</evidence>
<evidence type="ECO:0000313" key="6">
    <source>
        <dbReference type="Proteomes" id="UP000053342"/>
    </source>
</evidence>
<accession>A0A0D2E1I2</accession>
<dbReference type="PANTHER" id="PTHR47706">
    <property type="entry name" value="NMRA-LIKE FAMILY PROTEIN"/>
    <property type="match status" value="1"/>
</dbReference>
<dbReference type="SUPFAM" id="SSF51735">
    <property type="entry name" value="NAD(P)-binding Rossmann-fold domains"/>
    <property type="match status" value="1"/>
</dbReference>
<dbReference type="PANTHER" id="PTHR47706:SF5">
    <property type="entry name" value="ISOFLAVONE REDUCTASE"/>
    <property type="match status" value="1"/>
</dbReference>
<keyword evidence="6" id="KW-1185">Reference proteome</keyword>
<sequence>MYDAGRRSSEQRAAMIKVAVVGTNGLAQYIVNCLATQTSHQFVILSRRPSPGLSAKGWQVLQVDYSNAADLRFKLAGVDTVISTISGNPQLSLIDAAAAAHVRRFVPSEFGGPPSLRPQNDLLDQGRRAAILRLHQHEASGMRFTIFTCGVLYERFGPGGMAASQIGLHSHIAREGEYLMDFRRRRAQIPYSGNSGQPAMVCLTSAHDVARFIVAALDLPSWPREFRLRGERMSVRDIVAVAEAVQGRSFEVSAVTRSSLQDSLTYARAVGDRAREGRLHHLLVTAENRYDFVNTNLNQLVSIHPERFRDYLIRVWSSAT</sequence>
<evidence type="ECO:0000256" key="2">
    <source>
        <dbReference type="ARBA" id="ARBA00022857"/>
    </source>
</evidence>
<dbReference type="EMBL" id="KN847337">
    <property type="protein sequence ID" value="KIW41659.1"/>
    <property type="molecule type" value="Genomic_DNA"/>
</dbReference>
<dbReference type="Pfam" id="PF13460">
    <property type="entry name" value="NAD_binding_10"/>
    <property type="match status" value="1"/>
</dbReference>
<dbReference type="AlphaFoldDB" id="A0A0D2E1I2"/>
<keyword evidence="2" id="KW-0521">NADP</keyword>
<dbReference type="GO" id="GO:0016491">
    <property type="term" value="F:oxidoreductase activity"/>
    <property type="evidence" value="ECO:0007669"/>
    <property type="project" value="UniProtKB-KW"/>
</dbReference>
<organism evidence="5 6">
    <name type="scientific">Exophiala oligosperma</name>
    <dbReference type="NCBI Taxonomy" id="215243"/>
    <lineage>
        <taxon>Eukaryota</taxon>
        <taxon>Fungi</taxon>
        <taxon>Dikarya</taxon>
        <taxon>Ascomycota</taxon>
        <taxon>Pezizomycotina</taxon>
        <taxon>Eurotiomycetes</taxon>
        <taxon>Chaetothyriomycetidae</taxon>
        <taxon>Chaetothyriales</taxon>
        <taxon>Herpotrichiellaceae</taxon>
        <taxon>Exophiala</taxon>
    </lineage>
</organism>
<dbReference type="InterPro" id="IPR051609">
    <property type="entry name" value="NmrA/Isoflavone_reductase-like"/>
</dbReference>
<evidence type="ECO:0000256" key="1">
    <source>
        <dbReference type="ARBA" id="ARBA00005725"/>
    </source>
</evidence>
<dbReference type="InterPro" id="IPR036291">
    <property type="entry name" value="NAD(P)-bd_dom_sf"/>
</dbReference>
<dbReference type="Proteomes" id="UP000053342">
    <property type="component" value="Unassembled WGS sequence"/>
</dbReference>
<dbReference type="OrthoDB" id="10000533at2759"/>
<dbReference type="HOGENOM" id="CLU_044876_4_0_1"/>
<dbReference type="VEuPathDB" id="FungiDB:PV06_07196"/>
<evidence type="ECO:0000259" key="4">
    <source>
        <dbReference type="Pfam" id="PF13460"/>
    </source>
</evidence>
<dbReference type="InterPro" id="IPR016040">
    <property type="entry name" value="NAD(P)-bd_dom"/>
</dbReference>
<dbReference type="Gene3D" id="3.40.50.720">
    <property type="entry name" value="NAD(P)-binding Rossmann-like Domain"/>
    <property type="match status" value="1"/>
</dbReference>
<evidence type="ECO:0000256" key="3">
    <source>
        <dbReference type="ARBA" id="ARBA00023002"/>
    </source>
</evidence>
<reference evidence="5 6" key="1">
    <citation type="submission" date="2015-01" db="EMBL/GenBank/DDBJ databases">
        <title>The Genome Sequence of Exophiala oligosperma CBS72588.</title>
        <authorList>
            <consortium name="The Broad Institute Genomics Platform"/>
            <person name="Cuomo C."/>
            <person name="de Hoog S."/>
            <person name="Gorbushina A."/>
            <person name="Stielow B."/>
            <person name="Teixiera M."/>
            <person name="Abouelleil A."/>
            <person name="Chapman S.B."/>
            <person name="Priest M."/>
            <person name="Young S.K."/>
            <person name="Wortman J."/>
            <person name="Nusbaum C."/>
            <person name="Birren B."/>
        </authorList>
    </citation>
    <scope>NUCLEOTIDE SEQUENCE [LARGE SCALE GENOMIC DNA]</scope>
    <source>
        <strain evidence="5 6">CBS 72588</strain>
    </source>
</reference>
<proteinExistence type="inferred from homology"/>
<comment type="similarity">
    <text evidence="1">Belongs to the NmrA-type oxidoreductase family. Isoflavone reductase subfamily.</text>
</comment>
<dbReference type="RefSeq" id="XP_016261875.1">
    <property type="nucleotide sequence ID" value="XM_016408395.1"/>
</dbReference>
<gene>
    <name evidence="5" type="ORF">PV06_07196</name>
</gene>
<dbReference type="GeneID" id="27359270"/>
<name>A0A0D2E1I2_9EURO</name>
<keyword evidence="3" id="KW-0560">Oxidoreductase</keyword>